<accession>A0AAE3U3B8</accession>
<organism evidence="2 3">
    <name type="scientific">Ferirhizobium litorale</name>
    <dbReference type="NCBI Taxonomy" id="2927786"/>
    <lineage>
        <taxon>Bacteria</taxon>
        <taxon>Pseudomonadati</taxon>
        <taxon>Pseudomonadota</taxon>
        <taxon>Alphaproteobacteria</taxon>
        <taxon>Hyphomicrobiales</taxon>
        <taxon>Rhizobiaceae</taxon>
        <taxon>Ferirhizobium</taxon>
    </lineage>
</organism>
<dbReference type="Pfam" id="PF13023">
    <property type="entry name" value="HD_3"/>
    <property type="match status" value="1"/>
</dbReference>
<feature type="domain" description="HD" evidence="1">
    <location>
        <begin position="1"/>
        <end position="106"/>
    </location>
</feature>
<dbReference type="Gene3D" id="1.10.3210.10">
    <property type="entry name" value="Hypothetical protein af1432"/>
    <property type="match status" value="1"/>
</dbReference>
<protein>
    <submittedName>
        <fullName evidence="2">HD domain-containing protein</fullName>
    </submittedName>
</protein>
<sequence>MVEIDARDTPLHASERQEKLEAETMAARRIFGLLPPDRGTEYFALCDELESSRSAEAVFARAIDRLQPLQSNLVREGGTWAENGVSEQAVMERYGPVISAAMPDLWLEVQQMVRRHFAGHPFVPCPSAA</sequence>
<name>A0AAE3U3B8_9HYPH</name>
<dbReference type="Proteomes" id="UP001161580">
    <property type="component" value="Unassembled WGS sequence"/>
</dbReference>
<dbReference type="EMBL" id="JALDYZ010000003">
    <property type="protein sequence ID" value="MDI7922198.1"/>
    <property type="molecule type" value="Genomic_DNA"/>
</dbReference>
<keyword evidence="3" id="KW-1185">Reference proteome</keyword>
<dbReference type="AlphaFoldDB" id="A0AAE3U3B8"/>
<reference evidence="2" key="1">
    <citation type="submission" date="2022-03" db="EMBL/GenBank/DDBJ databases">
        <title>Fererhizobium litorale gen. nov., sp. nov., isolated from sandy sediments of the Sea of Japan seashore.</title>
        <authorList>
            <person name="Romanenko L."/>
            <person name="Kurilenko V."/>
            <person name="Otstavnykh N."/>
            <person name="Svetashev V."/>
            <person name="Tekutyeva L."/>
            <person name="Isaeva M."/>
            <person name="Mikhailov V."/>
        </authorList>
    </citation>
    <scope>NUCLEOTIDE SEQUENCE</scope>
    <source>
        <strain evidence="2">KMM 9576</strain>
    </source>
</reference>
<evidence type="ECO:0000313" key="2">
    <source>
        <dbReference type="EMBL" id="MDI7922198.1"/>
    </source>
</evidence>
<comment type="caution">
    <text evidence="2">The sequence shown here is derived from an EMBL/GenBank/DDBJ whole genome shotgun (WGS) entry which is preliminary data.</text>
</comment>
<evidence type="ECO:0000313" key="3">
    <source>
        <dbReference type="Proteomes" id="UP001161580"/>
    </source>
</evidence>
<dbReference type="InterPro" id="IPR006674">
    <property type="entry name" value="HD_domain"/>
</dbReference>
<dbReference type="RefSeq" id="WP_311789039.1">
    <property type="nucleotide sequence ID" value="NZ_JALDYY010000022.1"/>
</dbReference>
<dbReference type="SUPFAM" id="SSF109604">
    <property type="entry name" value="HD-domain/PDEase-like"/>
    <property type="match status" value="1"/>
</dbReference>
<gene>
    <name evidence="2" type="ORF">MRS75_08880</name>
</gene>
<proteinExistence type="predicted"/>
<evidence type="ECO:0000259" key="1">
    <source>
        <dbReference type="Pfam" id="PF13023"/>
    </source>
</evidence>